<dbReference type="OMA" id="NINCIER"/>
<dbReference type="Gramene" id="PRQ53347">
    <property type="protein sequence ID" value="PRQ53347"/>
    <property type="gene ID" value="RchiOBHm_Chr2g0165521"/>
</dbReference>
<dbReference type="InterPro" id="IPR045272">
    <property type="entry name" value="ANXUR1/2-like"/>
</dbReference>
<dbReference type="Pfam" id="PF07714">
    <property type="entry name" value="PK_Tyr_Ser-Thr"/>
    <property type="match status" value="1"/>
</dbReference>
<evidence type="ECO:0000256" key="8">
    <source>
        <dbReference type="ARBA" id="ARBA00022840"/>
    </source>
</evidence>
<keyword evidence="4 13" id="KW-0812">Transmembrane</keyword>
<evidence type="ECO:0000313" key="17">
    <source>
        <dbReference type="Proteomes" id="UP000238479"/>
    </source>
</evidence>
<dbReference type="Proteomes" id="UP000238479">
    <property type="component" value="Chromosome 2"/>
</dbReference>
<dbReference type="PROSITE" id="PS00107">
    <property type="entry name" value="PROTEIN_KINASE_ATP"/>
    <property type="match status" value="1"/>
</dbReference>
<dbReference type="STRING" id="74649.A0A2P6S3V1"/>
<evidence type="ECO:0000256" key="6">
    <source>
        <dbReference type="ARBA" id="ARBA00022741"/>
    </source>
</evidence>
<dbReference type="GO" id="GO:0004714">
    <property type="term" value="F:transmembrane receptor protein tyrosine kinase activity"/>
    <property type="evidence" value="ECO:0007669"/>
    <property type="project" value="InterPro"/>
</dbReference>
<dbReference type="GO" id="GO:0016020">
    <property type="term" value="C:membrane"/>
    <property type="evidence" value="ECO:0007669"/>
    <property type="project" value="UniProtKB-SubCell"/>
</dbReference>
<dbReference type="InterPro" id="IPR017441">
    <property type="entry name" value="Protein_kinase_ATP_BS"/>
</dbReference>
<feature type="domain" description="Protein kinase" evidence="15">
    <location>
        <begin position="519"/>
        <end position="794"/>
    </location>
</feature>
<dbReference type="GO" id="GO:0005524">
    <property type="term" value="F:ATP binding"/>
    <property type="evidence" value="ECO:0007669"/>
    <property type="project" value="UniProtKB-UniRule"/>
</dbReference>
<feature type="signal peptide" evidence="14">
    <location>
        <begin position="1"/>
        <end position="22"/>
    </location>
</feature>
<keyword evidence="8 12" id="KW-0067">ATP-binding</keyword>
<dbReference type="Gene3D" id="2.60.120.430">
    <property type="entry name" value="Galactose-binding lectin"/>
    <property type="match status" value="2"/>
</dbReference>
<evidence type="ECO:0000313" key="16">
    <source>
        <dbReference type="EMBL" id="PRQ53347.1"/>
    </source>
</evidence>
<evidence type="ECO:0000259" key="15">
    <source>
        <dbReference type="PROSITE" id="PS50011"/>
    </source>
</evidence>
<dbReference type="FunFam" id="1.10.510.10:FF:000252">
    <property type="entry name" value="Receptor-like protein kinase FERONIA"/>
    <property type="match status" value="1"/>
</dbReference>
<evidence type="ECO:0000256" key="14">
    <source>
        <dbReference type="SAM" id="SignalP"/>
    </source>
</evidence>
<dbReference type="InterPro" id="IPR011009">
    <property type="entry name" value="Kinase-like_dom_sf"/>
</dbReference>
<dbReference type="SMART" id="SM00220">
    <property type="entry name" value="S_TKc"/>
    <property type="match status" value="1"/>
</dbReference>
<evidence type="ECO:0000256" key="3">
    <source>
        <dbReference type="ARBA" id="ARBA00022679"/>
    </source>
</evidence>
<dbReference type="FunFam" id="3.30.200.20:FF:000039">
    <property type="entry name" value="receptor-like protein kinase FERONIA"/>
    <property type="match status" value="1"/>
</dbReference>
<dbReference type="SUPFAM" id="SSF56112">
    <property type="entry name" value="Protein kinase-like (PK-like)"/>
    <property type="match status" value="1"/>
</dbReference>
<keyword evidence="2" id="KW-0723">Serine/threonine-protein kinase</keyword>
<evidence type="ECO:0000256" key="2">
    <source>
        <dbReference type="ARBA" id="ARBA00022527"/>
    </source>
</evidence>
<evidence type="ECO:0000256" key="12">
    <source>
        <dbReference type="PROSITE-ProRule" id="PRU10141"/>
    </source>
</evidence>
<protein>
    <recommendedName>
        <fullName evidence="15">Protein kinase domain-containing protein</fullName>
    </recommendedName>
</protein>
<dbReference type="FunFam" id="2.60.120.430:FF:000003">
    <property type="entry name" value="FERONIA receptor-like kinase"/>
    <property type="match status" value="1"/>
</dbReference>
<dbReference type="InterPro" id="IPR024788">
    <property type="entry name" value="Malectin-like_Carb-bd_dom"/>
</dbReference>
<dbReference type="PROSITE" id="PS00108">
    <property type="entry name" value="PROTEIN_KINASE_ST"/>
    <property type="match status" value="1"/>
</dbReference>
<keyword evidence="3 16" id="KW-0808">Transferase</keyword>
<organism evidence="16 17">
    <name type="scientific">Rosa chinensis</name>
    <name type="common">China rose</name>
    <dbReference type="NCBI Taxonomy" id="74649"/>
    <lineage>
        <taxon>Eukaryota</taxon>
        <taxon>Viridiplantae</taxon>
        <taxon>Streptophyta</taxon>
        <taxon>Embryophyta</taxon>
        <taxon>Tracheophyta</taxon>
        <taxon>Spermatophyta</taxon>
        <taxon>Magnoliopsida</taxon>
        <taxon>eudicotyledons</taxon>
        <taxon>Gunneridae</taxon>
        <taxon>Pentapetalae</taxon>
        <taxon>rosids</taxon>
        <taxon>fabids</taxon>
        <taxon>Rosales</taxon>
        <taxon>Rosaceae</taxon>
        <taxon>Rosoideae</taxon>
        <taxon>Rosoideae incertae sedis</taxon>
        <taxon>Rosa</taxon>
    </lineage>
</organism>
<dbReference type="OrthoDB" id="2390637at2759"/>
<evidence type="ECO:0000256" key="5">
    <source>
        <dbReference type="ARBA" id="ARBA00022729"/>
    </source>
</evidence>
<keyword evidence="6 12" id="KW-0547">Nucleotide-binding</keyword>
<keyword evidence="11" id="KW-0325">Glycoprotein</keyword>
<dbReference type="InterPro" id="IPR008271">
    <property type="entry name" value="Ser/Thr_kinase_AS"/>
</dbReference>
<keyword evidence="5 14" id="KW-0732">Signal</keyword>
<keyword evidence="10 13" id="KW-0472">Membrane</keyword>
<dbReference type="InterPro" id="IPR000719">
    <property type="entry name" value="Prot_kinase_dom"/>
</dbReference>
<gene>
    <name evidence="16" type="ORF">RchiOBHm_Chr2g0165521</name>
</gene>
<dbReference type="PROSITE" id="PS50011">
    <property type="entry name" value="PROTEIN_KINASE_DOM"/>
    <property type="match status" value="1"/>
</dbReference>
<evidence type="ECO:0000256" key="4">
    <source>
        <dbReference type="ARBA" id="ARBA00022692"/>
    </source>
</evidence>
<dbReference type="GO" id="GO:0010038">
    <property type="term" value="P:response to metal ion"/>
    <property type="evidence" value="ECO:0007669"/>
    <property type="project" value="UniProtKB-ARBA"/>
</dbReference>
<feature type="transmembrane region" description="Helical" evidence="13">
    <location>
        <begin position="453"/>
        <end position="474"/>
    </location>
</feature>
<evidence type="ECO:0000256" key="1">
    <source>
        <dbReference type="ARBA" id="ARBA00004479"/>
    </source>
</evidence>
<keyword evidence="7" id="KW-0418">Kinase</keyword>
<accession>A0A2P6S3V1</accession>
<evidence type="ECO:0000256" key="10">
    <source>
        <dbReference type="ARBA" id="ARBA00023136"/>
    </source>
</evidence>
<name>A0A2P6S3V1_ROSCH</name>
<comment type="subcellular location">
    <subcellularLocation>
        <location evidence="1">Membrane</location>
        <topology evidence="1">Single-pass type I membrane protein</topology>
    </subcellularLocation>
</comment>
<dbReference type="CDD" id="cd14066">
    <property type="entry name" value="STKc_IRAK"/>
    <property type="match status" value="1"/>
</dbReference>
<dbReference type="InterPro" id="IPR001245">
    <property type="entry name" value="Ser-Thr/Tyr_kinase_cat_dom"/>
</dbReference>
<feature type="binding site" evidence="12">
    <location>
        <position position="548"/>
    </location>
    <ligand>
        <name>ATP</name>
        <dbReference type="ChEBI" id="CHEBI:30616"/>
    </ligand>
</feature>
<dbReference type="Gene3D" id="1.10.510.10">
    <property type="entry name" value="Transferase(Phosphotransferase) domain 1"/>
    <property type="match status" value="1"/>
</dbReference>
<dbReference type="Gene3D" id="3.30.200.20">
    <property type="entry name" value="Phosphorylase Kinase, domain 1"/>
    <property type="match status" value="1"/>
</dbReference>
<dbReference type="PANTHER" id="PTHR34590">
    <property type="entry name" value="OS03G0124300 PROTEIN-RELATED"/>
    <property type="match status" value="1"/>
</dbReference>
<keyword evidence="17" id="KW-1185">Reference proteome</keyword>
<dbReference type="PANTHER" id="PTHR34590:SF15">
    <property type="entry name" value="PROTEIN KINASE DOMAIN-CONTAINING PROTEIN"/>
    <property type="match status" value="1"/>
</dbReference>
<dbReference type="Pfam" id="PF12819">
    <property type="entry name" value="Malectin_like"/>
    <property type="match status" value="1"/>
</dbReference>
<reference evidence="16 17" key="1">
    <citation type="journal article" date="2018" name="Nat. Genet.">
        <title>The Rosa genome provides new insights in the design of modern roses.</title>
        <authorList>
            <person name="Bendahmane M."/>
        </authorList>
    </citation>
    <scope>NUCLEOTIDE SEQUENCE [LARGE SCALE GENOMIC DNA]</scope>
    <source>
        <strain evidence="17">cv. Old Blush</strain>
    </source>
</reference>
<evidence type="ECO:0000256" key="13">
    <source>
        <dbReference type="SAM" id="Phobius"/>
    </source>
</evidence>
<sequence length="845" mass="95001">MKPILTLLYLFLFVYVVTLLVAGDLASTYTPVENITIACGTNGTFDPYRDWSGDINSKFSPIGSTTQVNTSTSDYSYYYSDDVPYYTARLSHSEFTYSFNLTAGQKFIRLYFYPASYTNFSRSKALFSVKAGDFTLLDNFNASATADASGESRLYREFCLNVDEEQSLKTFNITFSPSKDAYAFINGIEIVSMPTSLYYSAAKSEGFRYVGDSQLHRIENSTALQTLYRLDIAGGGPTLSFQYPSSYEYMYRSDDVYRWWNISDDVYLDSLSKTISELPYNDTIQLKFVKIPEYSAPEYVYLTGRSLGMEKYINKSYNLTWRFPVDSSFHYLVRLHFCELEPSFTQSGDRKFQININSQTVEEGADIIQWSGGNGIPVYRDYVVYMSGPENEKNVDLSLTLAADEKSSYNEAILNGLEIFKLLDSNVSYDARRNPDSLQLKRPKKSSESTPTVAIVAGVISSIIVFSVIGFLVFRRGWKAKDSRSSHRTKKSMKVYKSSLPTNCRHFSLPEIKVATENFNATSIIGVGGFGNVYKGRIDGQATLVAIKRLKPDSSQGAHEFKTEIELLTQICHRHLVSLIGYRNGKGEMILVYDYMARGTLRDHLYNTENPPLPWKERLQICIGAAQGLQYLHSGAMGTIIHRDVKSTNILLDENWVAKVSDFGLSKGTNHMSKTHISTLVKGSFGYLDPEYFRTQHLTPQSDVYSFGVVLCEVLCARPAVIHTEEIRQANLAEWAKSCHQNGELDQIIDPILRGNITAECLNKFTEVAISCMHDNGTERPSMTDVVRGLELALQLQQSAEGNINCIERNVETETSSSEKSCATNDSIKCISATIFSEINNPIGR</sequence>
<dbReference type="GO" id="GO:0004674">
    <property type="term" value="F:protein serine/threonine kinase activity"/>
    <property type="evidence" value="ECO:0007669"/>
    <property type="project" value="UniProtKB-KW"/>
</dbReference>
<dbReference type="AlphaFoldDB" id="A0A2P6S3V1"/>
<comment type="caution">
    <text evidence="16">The sequence shown here is derived from an EMBL/GenBank/DDBJ whole genome shotgun (WGS) entry which is preliminary data.</text>
</comment>
<proteinExistence type="predicted"/>
<evidence type="ECO:0000256" key="7">
    <source>
        <dbReference type="ARBA" id="ARBA00022777"/>
    </source>
</evidence>
<dbReference type="EMBL" id="PDCK01000040">
    <property type="protein sequence ID" value="PRQ53347.1"/>
    <property type="molecule type" value="Genomic_DNA"/>
</dbReference>
<evidence type="ECO:0000256" key="11">
    <source>
        <dbReference type="ARBA" id="ARBA00023180"/>
    </source>
</evidence>
<feature type="chain" id="PRO_5015168840" description="Protein kinase domain-containing protein" evidence="14">
    <location>
        <begin position="23"/>
        <end position="845"/>
    </location>
</feature>
<evidence type="ECO:0000256" key="9">
    <source>
        <dbReference type="ARBA" id="ARBA00022989"/>
    </source>
</evidence>
<keyword evidence="9 13" id="KW-1133">Transmembrane helix</keyword>
<dbReference type="FunFam" id="2.60.120.430:FF:000007">
    <property type="entry name" value="FERONIA receptor-like kinase"/>
    <property type="match status" value="1"/>
</dbReference>